<dbReference type="SMART" id="SM01360">
    <property type="entry name" value="A2M"/>
    <property type="match status" value="1"/>
</dbReference>
<dbReference type="InterPro" id="IPR041203">
    <property type="entry name" value="Bact_A2M_MG5"/>
</dbReference>
<dbReference type="Gene3D" id="2.60.40.1930">
    <property type="match status" value="1"/>
</dbReference>
<dbReference type="InterPro" id="IPR047565">
    <property type="entry name" value="Alpha-macroglob_thiol-ester_cl"/>
</dbReference>
<dbReference type="Pfam" id="PF21142">
    <property type="entry name" value="A2M_bMG2"/>
    <property type="match status" value="1"/>
</dbReference>
<dbReference type="Pfam" id="PF17962">
    <property type="entry name" value="bMG6"/>
    <property type="match status" value="1"/>
</dbReference>
<dbReference type="CDD" id="cd02891">
    <property type="entry name" value="A2M_like"/>
    <property type="match status" value="1"/>
</dbReference>
<dbReference type="InterPro" id="IPR003609">
    <property type="entry name" value="Pan_app"/>
</dbReference>
<feature type="domain" description="Apple" evidence="6">
    <location>
        <begin position="28"/>
        <end position="105"/>
    </location>
</feature>
<reference evidence="7 8" key="1">
    <citation type="submission" date="2021-03" db="EMBL/GenBank/DDBJ databases">
        <title>Tianweitania aestuarii sp. nov., isolated from a tidal flat.</title>
        <authorList>
            <person name="Park S."/>
            <person name="Yoon J.-H."/>
        </authorList>
    </citation>
    <scope>NUCLEOTIDE SEQUENCE [LARGE SCALE GENOMIC DNA]</scope>
    <source>
        <strain evidence="7 8">BSSL-BM11</strain>
    </source>
</reference>
<dbReference type="SUPFAM" id="SSF57414">
    <property type="entry name" value="Hairpin loop containing domain-like"/>
    <property type="match status" value="1"/>
</dbReference>
<dbReference type="InterPro" id="IPR008930">
    <property type="entry name" value="Terpenoid_cyclase/PrenylTrfase"/>
</dbReference>
<feature type="signal peptide" evidence="5">
    <location>
        <begin position="1"/>
        <end position="28"/>
    </location>
</feature>
<evidence type="ECO:0000256" key="5">
    <source>
        <dbReference type="SAM" id="SignalP"/>
    </source>
</evidence>
<dbReference type="InterPro" id="IPR021868">
    <property type="entry name" value="Alpha_2_Macroglob_MG3"/>
</dbReference>
<evidence type="ECO:0000256" key="2">
    <source>
        <dbReference type="ARBA" id="ARBA00022729"/>
    </source>
</evidence>
<dbReference type="Gene3D" id="1.50.10.20">
    <property type="match status" value="1"/>
</dbReference>
<dbReference type="Proteomes" id="UP001297272">
    <property type="component" value="Unassembled WGS sequence"/>
</dbReference>
<dbReference type="CDD" id="cd01100">
    <property type="entry name" value="APPLE_Factor_XI_like"/>
    <property type="match status" value="1"/>
</dbReference>
<comment type="similarity">
    <text evidence="1">Belongs to the protease inhibitor I39 (alpha-2-macroglobulin) family. Bacterial alpha-2-macroglobulin subfamily.</text>
</comment>
<keyword evidence="2 5" id="KW-0732">Signal</keyword>
<keyword evidence="4" id="KW-1015">Disulfide bond</keyword>
<protein>
    <submittedName>
        <fullName evidence="7">Alpha-2-macroglobulin family protein</fullName>
    </submittedName>
</protein>
<dbReference type="InterPro" id="IPR001599">
    <property type="entry name" value="Macroglobln_a2"/>
</dbReference>
<feature type="chain" id="PRO_5046111198" evidence="5">
    <location>
        <begin position="29"/>
        <end position="1821"/>
    </location>
</feature>
<dbReference type="Pfam" id="PF11974">
    <property type="entry name" value="bMG3"/>
    <property type="match status" value="1"/>
</dbReference>
<evidence type="ECO:0000313" key="8">
    <source>
        <dbReference type="Proteomes" id="UP001297272"/>
    </source>
</evidence>
<evidence type="ECO:0000259" key="6">
    <source>
        <dbReference type="PROSITE" id="PS50948"/>
    </source>
</evidence>
<dbReference type="Pfam" id="PF17972">
    <property type="entry name" value="bMG5"/>
    <property type="match status" value="1"/>
</dbReference>
<sequence length="1821" mass="195343">MALQEARKVSSWLSALLLGLAMISSASAQSARTIETTPDVDYFGFDLRTEKGLSLDQCEATCLDDQSCRAFTYNTKAQWCFLKSDFDTTIEAPGAIAGKVVDKNAEPDLGAPAKLTYLPADIVDEARKYRATITAGQDTAGAGLNDLLNEARQTVEADPTGATALYTKALALSPDDGAIWAELARASLAASPSGYSDQQTFNTNATSAALNAYLVSRTATQRAKALAALGAALDRKDLYRPALSAYEASLDLVNDAETQAAFADLKMRKGFRIVDNSVDADSDTPRICAQFSEELVKSGTDYATFVTLDGKAPPSIEAKNKQICIDGLEHGHEYRVTFRSGLPAAIGESLQAPVTLNLYVRDRTPSTRFTGDAFVLPSAGRHGLPLVTVNMDSAKLQLFRIGDRALSQLLSGQQFLRQLDGYSLSTVESDLGMPAWEGTIDVANELNKEVITSFPVDEALPERKPGVYVMVATPADERGETYSNKATQWFVVSDIGLATFTGQDGLTVFARSLNSAEPMEGVELTLLARNNEVLGTATSDDDGKATFTPGLVRGKDGLVPTALLARSGDDFVFLDMTRAGFDLSDRGVTGRAPPGALDTFAWTERGIYRSGETVHAAALVRDNEAKAVGALPLTFIFTRPDGVEDRRIVVSDASLGGYAVDFATQPNAMRGTWQLRIHADPKQPALATQSFLVEDFVPDRIEFDLTAARPEIAVGEADTMTVDGRFLYGAPAAGLTIEGEVNVRTTRDWARFPGYQFGLADEDSEEQGQVLPLENLPVLDDQGKASFDISVDAPPSTTRLLNAEVVVRMREGGGRAVERRTDVAIRPETDMIGIRLEGGSDSVPEGSTARFSVIAADPQGNRIDAPGLSWRLIKIDRDYQWYRANGSWNYEPIIRTSKIAEGKVDATADAEAQIATPVAWGRYRLEIETDDPAGPATSREFEAGWYVEASSTETPDALEIAFDKPSYAIGDTAQLKVTPRFGGEALITIGSERLVSTITATVPEGGTTIDVPVTEAFGAGAYVTATLFRPGEAVESRLPMRAIGIKWLAVDPGARKLDVALDTPEKSAPRAPLVIPVSVPGAANKQAYVTVAAVDVGILNLTSYKAPDPEGWYYGQRQLGLEIRDLYGRLIDGSLGATGRIRTGGDGGDMQVRGNPPKEKLVAFFSGPVALDDKGKADISFDLPQFNGTVRVMAVAWTEDAVGHAEKDVIVRDPVVITAGLPRFMTPGDAAELRLDLANTDGPAGSWTLDITTNDQIVADAGTNPVKLAAGGKATIKVPLTGMQTGDGRIMVSLRHPDGTEVEQELFLPLRPSNAPVTTRNVVALAPSASLTVDRELLASSILDGATVSIGVTPNAAFDVASLVMTLDRYPYGCAEQTTSRAMPLLYLSELAKAAGIPDDPAIAGRIQDAIARVLSNQSSSGSFGLWGPGYGDLWLDAYVTDFLTRAREQGYEVPAQAMMLAVQNLGNSIAYDVDLQSRDSEIAYAFYVLARNKKASIGDLRYYADTRLEEFKTPMARAQLGAALAFYGDTNRAEAAFGSAFRLASSKTENQLYRSDYGSDLRDGAAMLALAAETKPSPAFIPQMISLVSKERSTRSSTSTQEEAWMTLAARAVVASTGGMKLDINGTPQSGGYAQRIDGNTLQDQPITITNNGEAPVDAVVTAVAPPVQPLPAGGNGFTIERSYYQLNGEPVSPSEVEQNQRFVVVLKMREDNAWPSRVLLTDLLPAGFEIDNPSIVNSASLANFDWLEETEAAHLEFRNDRFVAAFNRTADSPRDVTVAYVVRAVTPGVYAHPAASVEDMYRPEFSARTASGMMEVKAP</sequence>
<dbReference type="SMART" id="SM01359">
    <property type="entry name" value="A2M_N_2"/>
    <property type="match status" value="1"/>
</dbReference>
<dbReference type="Pfam" id="PF00207">
    <property type="entry name" value="A2M"/>
    <property type="match status" value="1"/>
</dbReference>
<accession>A0ABS5RVC9</accession>
<dbReference type="PROSITE" id="PS50948">
    <property type="entry name" value="PAN"/>
    <property type="match status" value="1"/>
</dbReference>
<dbReference type="InterPro" id="IPR041246">
    <property type="entry name" value="Bact_MG10"/>
</dbReference>
<dbReference type="PANTHER" id="PTHR40094">
    <property type="entry name" value="ALPHA-2-MACROGLOBULIN HOMOLOG"/>
    <property type="match status" value="1"/>
</dbReference>
<evidence type="ECO:0000256" key="4">
    <source>
        <dbReference type="ARBA" id="ARBA00023157"/>
    </source>
</evidence>
<evidence type="ECO:0000256" key="3">
    <source>
        <dbReference type="ARBA" id="ARBA00022737"/>
    </source>
</evidence>
<dbReference type="InterPro" id="IPR011625">
    <property type="entry name" value="A2M_N_BRD"/>
</dbReference>
<dbReference type="SMART" id="SM01419">
    <property type="entry name" value="Thiol-ester_cl"/>
    <property type="match status" value="1"/>
</dbReference>
<dbReference type="PANTHER" id="PTHR40094:SF1">
    <property type="entry name" value="UBIQUITIN DOMAIN-CONTAINING PROTEIN"/>
    <property type="match status" value="1"/>
</dbReference>
<evidence type="ECO:0000256" key="1">
    <source>
        <dbReference type="ARBA" id="ARBA00010556"/>
    </source>
</evidence>
<dbReference type="SMART" id="SM00223">
    <property type="entry name" value="APPLE"/>
    <property type="match status" value="1"/>
</dbReference>
<keyword evidence="3" id="KW-0677">Repeat</keyword>
<dbReference type="InterPro" id="IPR026284">
    <property type="entry name" value="A2MG_proteobact"/>
</dbReference>
<dbReference type="Pfam" id="PF07678">
    <property type="entry name" value="TED_complement"/>
    <property type="match status" value="1"/>
</dbReference>
<comment type="caution">
    <text evidence="7">The sequence shown here is derived from an EMBL/GenBank/DDBJ whole genome shotgun (WGS) entry which is preliminary data.</text>
</comment>
<dbReference type="InterPro" id="IPR041462">
    <property type="entry name" value="Bact_A2M_MG6"/>
</dbReference>
<dbReference type="InterPro" id="IPR011626">
    <property type="entry name" value="Alpha-macroglobulin_TED"/>
</dbReference>
<dbReference type="EMBL" id="JAFMNX010000002">
    <property type="protein sequence ID" value="MBS9720964.1"/>
    <property type="molecule type" value="Genomic_DNA"/>
</dbReference>
<name>A0ABS5RVC9_9HYPH</name>
<dbReference type="InterPro" id="IPR002890">
    <property type="entry name" value="MG2"/>
</dbReference>
<keyword evidence="8" id="KW-1185">Reference proteome</keyword>
<dbReference type="Gene3D" id="3.50.4.10">
    <property type="entry name" value="Hepatocyte Growth Factor"/>
    <property type="match status" value="1"/>
</dbReference>
<dbReference type="InterPro" id="IPR049120">
    <property type="entry name" value="A2M_bMG2"/>
</dbReference>
<dbReference type="Pfam" id="PF01835">
    <property type="entry name" value="MG2"/>
    <property type="match status" value="1"/>
</dbReference>
<dbReference type="PIRSF" id="PIRSF038980">
    <property type="entry name" value="A2M_bac"/>
    <property type="match status" value="1"/>
</dbReference>
<gene>
    <name evidence="7" type="ORF">JYU29_09735</name>
</gene>
<proteinExistence type="inferred from homology"/>
<dbReference type="Pfam" id="PF00024">
    <property type="entry name" value="PAN_1"/>
    <property type="match status" value="1"/>
</dbReference>
<evidence type="ECO:0000313" key="7">
    <source>
        <dbReference type="EMBL" id="MBS9720964.1"/>
    </source>
</evidence>
<dbReference type="InterPro" id="IPR051802">
    <property type="entry name" value="YfhM-like"/>
</dbReference>
<dbReference type="Pfam" id="PF17973">
    <property type="entry name" value="bMG10"/>
    <property type="match status" value="1"/>
</dbReference>
<organism evidence="7 8">
    <name type="scientific">Tianweitania aestuarii</name>
    <dbReference type="NCBI Taxonomy" id="2814886"/>
    <lineage>
        <taxon>Bacteria</taxon>
        <taxon>Pseudomonadati</taxon>
        <taxon>Pseudomonadota</taxon>
        <taxon>Alphaproteobacteria</taxon>
        <taxon>Hyphomicrobiales</taxon>
        <taxon>Phyllobacteriaceae</taxon>
        <taxon>Tianweitania</taxon>
    </lineage>
</organism>
<dbReference type="InterPro" id="IPR000177">
    <property type="entry name" value="Apple"/>
</dbReference>
<dbReference type="SUPFAM" id="SSF48239">
    <property type="entry name" value="Terpenoid cyclases/Protein prenyltransferases"/>
    <property type="match status" value="1"/>
</dbReference>
<dbReference type="RefSeq" id="WP_213984608.1">
    <property type="nucleotide sequence ID" value="NZ_JAFMNX010000002.1"/>
</dbReference>
<dbReference type="Pfam" id="PF07703">
    <property type="entry name" value="A2M_BRD"/>
    <property type="match status" value="1"/>
</dbReference>